<reference evidence="2" key="1">
    <citation type="submission" date="2021-02" db="EMBL/GenBank/DDBJ databases">
        <title>Psilocybe cubensis genome.</title>
        <authorList>
            <person name="Mckernan K.J."/>
            <person name="Crawford S."/>
            <person name="Trippe A."/>
            <person name="Kane L.T."/>
            <person name="Mclaughlin S."/>
        </authorList>
    </citation>
    <scope>NUCLEOTIDE SEQUENCE [LARGE SCALE GENOMIC DNA]</scope>
    <source>
        <strain evidence="2">MGC-MH-2018</strain>
    </source>
</reference>
<accession>A0A8H8CMS8</accession>
<dbReference type="AlphaFoldDB" id="A0A8H8CMS8"/>
<feature type="region of interest" description="Disordered" evidence="1">
    <location>
        <begin position="152"/>
        <end position="196"/>
    </location>
</feature>
<sequence length="205" mass="22335">MSKEKDWAASLGMMDWDKTNIVFTKRSLVEFLKYTGTTVDVNFNNIAKLPRYATFGKLSEASTATTATEPVETAEAAATPSGDTFIPSRRVRTVPGGPHTDIFDHGDEGDALSQAPPRAPDARPIVVVPASAPAQVPDNQHVGLDFTSEVKPSRRVRENPGGTSSLANFWDSEETPEFKPTRRVREGPGGRDNISEGILAYRFTK</sequence>
<dbReference type="EMBL" id="JAFIQS010000003">
    <property type="protein sequence ID" value="KAG5171186.1"/>
    <property type="molecule type" value="Genomic_DNA"/>
</dbReference>
<name>A0A8H8CMS8_PSICU</name>
<comment type="caution">
    <text evidence="2">The sequence shown here is derived from an EMBL/GenBank/DDBJ whole genome shotgun (WGS) entry which is preliminary data.</text>
</comment>
<feature type="compositionally biased region" description="Basic and acidic residues" evidence="1">
    <location>
        <begin position="176"/>
        <end position="189"/>
    </location>
</feature>
<evidence type="ECO:0000313" key="2">
    <source>
        <dbReference type="EMBL" id="KAG5171186.1"/>
    </source>
</evidence>
<evidence type="ECO:0000256" key="1">
    <source>
        <dbReference type="SAM" id="MobiDB-lite"/>
    </source>
</evidence>
<organism evidence="2">
    <name type="scientific">Psilocybe cubensis</name>
    <name type="common">Psychedelic mushroom</name>
    <name type="synonym">Stropharia cubensis</name>
    <dbReference type="NCBI Taxonomy" id="181762"/>
    <lineage>
        <taxon>Eukaryota</taxon>
        <taxon>Fungi</taxon>
        <taxon>Dikarya</taxon>
        <taxon>Basidiomycota</taxon>
        <taxon>Agaricomycotina</taxon>
        <taxon>Agaricomycetes</taxon>
        <taxon>Agaricomycetidae</taxon>
        <taxon>Agaricales</taxon>
        <taxon>Agaricineae</taxon>
        <taxon>Strophariaceae</taxon>
        <taxon>Psilocybe</taxon>
    </lineage>
</organism>
<protein>
    <submittedName>
        <fullName evidence="2">Uncharacterized protein</fullName>
    </submittedName>
</protein>
<gene>
    <name evidence="2" type="ORF">JR316_003270</name>
</gene>
<proteinExistence type="predicted"/>